<keyword evidence="1" id="KW-0812">Transmembrane</keyword>
<keyword evidence="1" id="KW-1133">Transmembrane helix</keyword>
<dbReference type="WBParaSite" id="nRc.2.0.1.t03709-RA">
    <property type="protein sequence ID" value="nRc.2.0.1.t03709-RA"/>
    <property type="gene ID" value="nRc.2.0.1.g03709"/>
</dbReference>
<sequence length="180" mass="20371">MKKSTMKAALFQKLTKFSKADKKLRVILNASTEAVQCFCTSREQPCQEPICEGTYCLVGFKNDVDLVQTCATEAAKILNKCARKLNEWQEVCSCQEDHCNTFSFMRERLKAFDNDPQARKQVEGADTSNIVDSRAISRSTASRKRNVRKHHMIILLVVIPLGVGALAVFLIFINYHCKMC</sequence>
<proteinExistence type="predicted"/>
<evidence type="ECO:0000256" key="1">
    <source>
        <dbReference type="SAM" id="Phobius"/>
    </source>
</evidence>
<dbReference type="Proteomes" id="UP000887565">
    <property type="component" value="Unplaced"/>
</dbReference>
<organism evidence="2 3">
    <name type="scientific">Romanomermis culicivorax</name>
    <name type="common">Nematode worm</name>
    <dbReference type="NCBI Taxonomy" id="13658"/>
    <lineage>
        <taxon>Eukaryota</taxon>
        <taxon>Metazoa</taxon>
        <taxon>Ecdysozoa</taxon>
        <taxon>Nematoda</taxon>
        <taxon>Enoplea</taxon>
        <taxon>Dorylaimia</taxon>
        <taxon>Mermithida</taxon>
        <taxon>Mermithoidea</taxon>
        <taxon>Mermithidae</taxon>
        <taxon>Romanomermis</taxon>
    </lineage>
</organism>
<feature type="transmembrane region" description="Helical" evidence="1">
    <location>
        <begin position="153"/>
        <end position="175"/>
    </location>
</feature>
<protein>
    <submittedName>
        <fullName evidence="3">Uncharacterized protein</fullName>
    </submittedName>
</protein>
<accession>A0A915HPQ7</accession>
<keyword evidence="1" id="KW-0472">Membrane</keyword>
<evidence type="ECO:0000313" key="2">
    <source>
        <dbReference type="Proteomes" id="UP000887565"/>
    </source>
</evidence>
<evidence type="ECO:0000313" key="3">
    <source>
        <dbReference type="WBParaSite" id="nRc.2.0.1.t03709-RA"/>
    </source>
</evidence>
<dbReference type="AlphaFoldDB" id="A0A915HPQ7"/>
<keyword evidence="2" id="KW-1185">Reference proteome</keyword>
<reference evidence="3" key="1">
    <citation type="submission" date="2022-11" db="UniProtKB">
        <authorList>
            <consortium name="WormBaseParasite"/>
        </authorList>
    </citation>
    <scope>IDENTIFICATION</scope>
</reference>
<dbReference type="OMA" id="HNWNGWQ"/>
<name>A0A915HPQ7_ROMCU</name>